<sequence length="178" mass="19882">MVDIRVQVISTVSVVRASRVWNVCTVKDLRIRRLGRGDLTAARELFTMMVDIFEEGATEEDVGPLTDDYLDRLLDRDSFWAFIAFIGSDIVGGLTAHTLPMTRSSSSVVFIYDLAVRLEYQRRGVGSLLIHELRDCTAAAGIREVFVAANNEDTHALDFYRAQGAVASPVTFFTFTPR</sequence>
<dbReference type="CDD" id="cd04301">
    <property type="entry name" value="NAT_SF"/>
    <property type="match status" value="1"/>
</dbReference>
<reference evidence="2 3" key="1">
    <citation type="submission" date="2018-05" db="EMBL/GenBank/DDBJ databases">
        <title>Genetic diversity of glacier-inhabiting Cryobacterium bacteria in China and description of Cryobacterium mengkeensis sp. nov. and Arthrobacter glacialis sp. nov.</title>
        <authorList>
            <person name="Liu Q."/>
            <person name="Xin Y.-H."/>
        </authorList>
    </citation>
    <scope>NUCLEOTIDE SEQUENCE [LARGE SCALE GENOMIC DNA]</scope>
    <source>
        <strain evidence="2 3">LI2</strain>
    </source>
</reference>
<keyword evidence="3" id="KW-1185">Reference proteome</keyword>
<dbReference type="AlphaFoldDB" id="A0A2V5LRL1"/>
<feature type="domain" description="N-acetyltransferase" evidence="1">
    <location>
        <begin position="29"/>
        <end position="178"/>
    </location>
</feature>
<dbReference type="GO" id="GO:0016747">
    <property type="term" value="F:acyltransferase activity, transferring groups other than amino-acyl groups"/>
    <property type="evidence" value="ECO:0007669"/>
    <property type="project" value="InterPro"/>
</dbReference>
<evidence type="ECO:0000313" key="3">
    <source>
        <dbReference type="Proteomes" id="UP000247832"/>
    </source>
</evidence>
<accession>A0A2V5LRL1</accession>
<organism evidence="2 3">
    <name type="scientific">Arthrobacter livingstonensis</name>
    <dbReference type="NCBI Taxonomy" id="670078"/>
    <lineage>
        <taxon>Bacteria</taxon>
        <taxon>Bacillati</taxon>
        <taxon>Actinomycetota</taxon>
        <taxon>Actinomycetes</taxon>
        <taxon>Micrococcales</taxon>
        <taxon>Micrococcaceae</taxon>
        <taxon>Arthrobacter</taxon>
    </lineage>
</organism>
<comment type="caution">
    <text evidence="2">The sequence shown here is derived from an EMBL/GenBank/DDBJ whole genome shotgun (WGS) entry which is preliminary data.</text>
</comment>
<dbReference type="Pfam" id="PF00583">
    <property type="entry name" value="Acetyltransf_1"/>
    <property type="match status" value="1"/>
</dbReference>
<dbReference type="InterPro" id="IPR000182">
    <property type="entry name" value="GNAT_dom"/>
</dbReference>
<dbReference type="InterPro" id="IPR016181">
    <property type="entry name" value="Acyl_CoA_acyltransferase"/>
</dbReference>
<protein>
    <submittedName>
        <fullName evidence="2">AAC(3)-I family aminoglycoside 3-N-acetyltransferase</fullName>
    </submittedName>
</protein>
<proteinExistence type="predicted"/>
<dbReference type="Gene3D" id="3.40.630.30">
    <property type="match status" value="1"/>
</dbReference>
<keyword evidence="2" id="KW-0808">Transferase</keyword>
<dbReference type="SUPFAM" id="SSF55729">
    <property type="entry name" value="Acyl-CoA N-acyltransferases (Nat)"/>
    <property type="match status" value="1"/>
</dbReference>
<dbReference type="PROSITE" id="PS51186">
    <property type="entry name" value="GNAT"/>
    <property type="match status" value="1"/>
</dbReference>
<dbReference type="EMBL" id="QJVD01000024">
    <property type="protein sequence ID" value="PYI65497.1"/>
    <property type="molecule type" value="Genomic_DNA"/>
</dbReference>
<evidence type="ECO:0000313" key="2">
    <source>
        <dbReference type="EMBL" id="PYI65497.1"/>
    </source>
</evidence>
<gene>
    <name evidence="2" type="ORF">CVV68_18185</name>
</gene>
<dbReference type="Proteomes" id="UP000247832">
    <property type="component" value="Unassembled WGS sequence"/>
</dbReference>
<name>A0A2V5LRL1_9MICC</name>
<evidence type="ECO:0000259" key="1">
    <source>
        <dbReference type="PROSITE" id="PS51186"/>
    </source>
</evidence>